<feature type="compositionally biased region" description="Polar residues" evidence="8">
    <location>
        <begin position="1"/>
        <end position="10"/>
    </location>
</feature>
<dbReference type="SUPFAM" id="SSF57701">
    <property type="entry name" value="Zn2/Cys6 DNA-binding domain"/>
    <property type="match status" value="1"/>
</dbReference>
<feature type="region of interest" description="Disordered" evidence="8">
    <location>
        <begin position="319"/>
        <end position="350"/>
    </location>
</feature>
<comment type="subcellular location">
    <subcellularLocation>
        <location evidence="1">Nucleus</location>
    </subcellularLocation>
</comment>
<keyword evidence="3" id="KW-0862">Zinc</keyword>
<dbReference type="Gene3D" id="4.10.240.10">
    <property type="entry name" value="Zn(2)-C6 fungal-type DNA-binding domain"/>
    <property type="match status" value="1"/>
</dbReference>
<dbReference type="InterPro" id="IPR007219">
    <property type="entry name" value="XnlR_reg_dom"/>
</dbReference>
<dbReference type="GO" id="GO:0003677">
    <property type="term" value="F:DNA binding"/>
    <property type="evidence" value="ECO:0007669"/>
    <property type="project" value="UniProtKB-KW"/>
</dbReference>
<evidence type="ECO:0000313" key="10">
    <source>
        <dbReference type="EMBL" id="KAK7695174.1"/>
    </source>
</evidence>
<keyword evidence="2" id="KW-0479">Metal-binding</keyword>
<sequence>MYSPSSSTGANYFPSMDPYQSDMRGSGPSEDDGDPNSALKTKRGSRACDRCRKIKSKCEPTDGERCRNCLAAGTPCTYQGPSFKRGPPKGYIHAIEQRWHQVECILGTIMASPRASGIVNDLRQDPFARDVLDRVDTGPYGPTGRASQHGATSREGFYDAIMGSAEATAKPVGDDRRSRRQSRLTREIVSTQEHAQAVPTPEWQNQLLQRLVQSHSQMGSQMGSGVASPYLSSPASSIGMPTSTLSPLEGAPPRQRLRMEGPSTGYASEYRRYDSQPSEAYSEDLRHTVDALGHLSVNENKDIRYHDRAAGLHLLARSDRNDDSHTNENGIWKFQRTSSSTTSSEKSTTLAEEPISLPEVYMQDHLIHLYFTYVHIFLPVIHKRQFLAIYDAYSKFGSVDSAFHSGYVLNAPFRSSRSPGVEGAPGNSDPFVHGNSIQGVSKLLLLAMFAFAARYDHFSSNSGGRTSKAGHQYAAEARRVLNEVYQHSRPSTCQALLLMGIREFGIGSMEQGWLFIGMASRMAVDLGMNHDADHWKTAKGAPVFSVEDRAARKRIWWACCIADKLSSVWLGRPVNFREGDFNVLWPEIEYEEEHDKWEPYPADAFGPDFTSEACRILSCYQEQAKLSFIISQIMAEIYPVRTPKDTHRRSSLEKLEQSLHQWLFHLPEHLAYCETSKRVTPLPHVLALHIEYQSALLLLHRAFIPSWDDPHAFSDNRGGDPLALKAFDKCQGAATHIASFVTIYDQKYGLNRCPPLLSVYLQSAGIMHVVTLNVRPGNTQASIGLIQCIDAARAIEETWPCAIQIRQLLQGCKVYLDPVLSTGEVNRPDRHKRDIDQALGTDRPSEMLQREVFGDPSVLRHQPYIPDSHQSRDDEAARIMAHSLGIPLPGIQPSTSYYPGYEWWHPSVMGGQQHLPYTQHAEHPPTRSYQPSPQPTQLGSIQGHAPQGPFTFDNQQLSSEFVQGASGSQTNQPGMGYGRYSGSGGAGPSHSHTHPHPQ</sequence>
<reference evidence="10 11" key="1">
    <citation type="submission" date="2022-09" db="EMBL/GenBank/DDBJ databases">
        <authorList>
            <person name="Palmer J.M."/>
        </authorList>
    </citation>
    <scope>NUCLEOTIDE SEQUENCE [LARGE SCALE GENOMIC DNA]</scope>
    <source>
        <strain evidence="10 11">DSM 7382</strain>
    </source>
</reference>
<dbReference type="PROSITE" id="PS00463">
    <property type="entry name" value="ZN2_CY6_FUNGAL_1"/>
    <property type="match status" value="1"/>
</dbReference>
<feature type="compositionally biased region" description="Polar residues" evidence="8">
    <location>
        <begin position="952"/>
        <end position="973"/>
    </location>
</feature>
<feature type="region of interest" description="Disordered" evidence="8">
    <location>
        <begin position="219"/>
        <end position="269"/>
    </location>
</feature>
<keyword evidence="6" id="KW-0804">Transcription</keyword>
<dbReference type="SMART" id="SM00906">
    <property type="entry name" value="Fungal_trans"/>
    <property type="match status" value="1"/>
</dbReference>
<feature type="compositionally biased region" description="Low complexity" evidence="8">
    <location>
        <begin position="337"/>
        <end position="349"/>
    </location>
</feature>
<evidence type="ECO:0000259" key="9">
    <source>
        <dbReference type="PROSITE" id="PS50048"/>
    </source>
</evidence>
<accession>A0AAW0GTG7</accession>
<dbReference type="Proteomes" id="UP001385951">
    <property type="component" value="Unassembled WGS sequence"/>
</dbReference>
<dbReference type="SMART" id="SM00066">
    <property type="entry name" value="GAL4"/>
    <property type="match status" value="1"/>
</dbReference>
<evidence type="ECO:0000256" key="3">
    <source>
        <dbReference type="ARBA" id="ARBA00022833"/>
    </source>
</evidence>
<dbReference type="InterPro" id="IPR051615">
    <property type="entry name" value="Transcr_Regulatory_Elem"/>
</dbReference>
<dbReference type="GO" id="GO:0005634">
    <property type="term" value="C:nucleus"/>
    <property type="evidence" value="ECO:0007669"/>
    <property type="project" value="UniProtKB-SubCell"/>
</dbReference>
<name>A0AAW0GTG7_9APHY</name>
<keyword evidence="7" id="KW-0539">Nucleus</keyword>
<dbReference type="AlphaFoldDB" id="A0AAW0GTG7"/>
<feature type="region of interest" description="Disordered" evidence="8">
    <location>
        <begin position="1"/>
        <end position="43"/>
    </location>
</feature>
<keyword evidence="11" id="KW-1185">Reference proteome</keyword>
<keyword evidence="4" id="KW-0805">Transcription regulation</keyword>
<dbReference type="PANTHER" id="PTHR31313">
    <property type="entry name" value="TY1 ENHANCER ACTIVATOR"/>
    <property type="match status" value="1"/>
</dbReference>
<feature type="compositionally biased region" description="Polar residues" evidence="8">
    <location>
        <begin position="230"/>
        <end position="246"/>
    </location>
</feature>
<dbReference type="CDD" id="cd12148">
    <property type="entry name" value="fungal_TF_MHR"/>
    <property type="match status" value="1"/>
</dbReference>
<evidence type="ECO:0000256" key="6">
    <source>
        <dbReference type="ARBA" id="ARBA00023163"/>
    </source>
</evidence>
<feature type="compositionally biased region" description="Polar residues" evidence="8">
    <location>
        <begin position="927"/>
        <end position="940"/>
    </location>
</feature>
<evidence type="ECO:0000256" key="7">
    <source>
        <dbReference type="ARBA" id="ARBA00023242"/>
    </source>
</evidence>
<evidence type="ECO:0000256" key="8">
    <source>
        <dbReference type="SAM" id="MobiDB-lite"/>
    </source>
</evidence>
<feature type="compositionally biased region" description="Gly residues" evidence="8">
    <location>
        <begin position="975"/>
        <end position="987"/>
    </location>
</feature>
<gene>
    <name evidence="10" type="ORF">QCA50_002364</name>
</gene>
<dbReference type="InterPro" id="IPR036864">
    <property type="entry name" value="Zn2-C6_fun-type_DNA-bd_sf"/>
</dbReference>
<dbReference type="CDD" id="cd00067">
    <property type="entry name" value="GAL4"/>
    <property type="match status" value="1"/>
</dbReference>
<proteinExistence type="predicted"/>
<evidence type="ECO:0000256" key="1">
    <source>
        <dbReference type="ARBA" id="ARBA00004123"/>
    </source>
</evidence>
<feature type="region of interest" description="Disordered" evidence="8">
    <location>
        <begin position="917"/>
        <end position="998"/>
    </location>
</feature>
<protein>
    <recommendedName>
        <fullName evidence="9">Zn(2)-C6 fungal-type domain-containing protein</fullName>
    </recommendedName>
</protein>
<organism evidence="10 11">
    <name type="scientific">Cerrena zonata</name>
    <dbReference type="NCBI Taxonomy" id="2478898"/>
    <lineage>
        <taxon>Eukaryota</taxon>
        <taxon>Fungi</taxon>
        <taxon>Dikarya</taxon>
        <taxon>Basidiomycota</taxon>
        <taxon>Agaricomycotina</taxon>
        <taxon>Agaricomycetes</taxon>
        <taxon>Polyporales</taxon>
        <taxon>Cerrenaceae</taxon>
        <taxon>Cerrena</taxon>
    </lineage>
</organism>
<comment type="caution">
    <text evidence="10">The sequence shown here is derived from an EMBL/GenBank/DDBJ whole genome shotgun (WGS) entry which is preliminary data.</text>
</comment>
<evidence type="ECO:0000313" key="11">
    <source>
        <dbReference type="Proteomes" id="UP001385951"/>
    </source>
</evidence>
<dbReference type="GO" id="GO:0000981">
    <property type="term" value="F:DNA-binding transcription factor activity, RNA polymerase II-specific"/>
    <property type="evidence" value="ECO:0007669"/>
    <property type="project" value="InterPro"/>
</dbReference>
<evidence type="ECO:0000256" key="2">
    <source>
        <dbReference type="ARBA" id="ARBA00022723"/>
    </source>
</evidence>
<evidence type="ECO:0000256" key="5">
    <source>
        <dbReference type="ARBA" id="ARBA00023125"/>
    </source>
</evidence>
<dbReference type="GO" id="GO:0008270">
    <property type="term" value="F:zinc ion binding"/>
    <property type="evidence" value="ECO:0007669"/>
    <property type="project" value="InterPro"/>
</dbReference>
<dbReference type="Pfam" id="PF00172">
    <property type="entry name" value="Zn_clus"/>
    <property type="match status" value="1"/>
</dbReference>
<dbReference type="EMBL" id="JASBNA010000002">
    <property type="protein sequence ID" value="KAK7695174.1"/>
    <property type="molecule type" value="Genomic_DNA"/>
</dbReference>
<dbReference type="InterPro" id="IPR001138">
    <property type="entry name" value="Zn2Cys6_DnaBD"/>
</dbReference>
<keyword evidence="5" id="KW-0238">DNA-binding</keyword>
<evidence type="ECO:0000256" key="4">
    <source>
        <dbReference type="ARBA" id="ARBA00023015"/>
    </source>
</evidence>
<feature type="region of interest" description="Disordered" evidence="8">
    <location>
        <begin position="165"/>
        <end position="184"/>
    </location>
</feature>
<dbReference type="Pfam" id="PF04082">
    <property type="entry name" value="Fungal_trans"/>
    <property type="match status" value="1"/>
</dbReference>
<feature type="domain" description="Zn(2)-C6 fungal-type" evidence="9">
    <location>
        <begin position="47"/>
        <end position="78"/>
    </location>
</feature>
<dbReference type="PROSITE" id="PS50048">
    <property type="entry name" value="ZN2_CY6_FUNGAL_2"/>
    <property type="match status" value="1"/>
</dbReference>
<dbReference type="GO" id="GO:0006351">
    <property type="term" value="P:DNA-templated transcription"/>
    <property type="evidence" value="ECO:0007669"/>
    <property type="project" value="InterPro"/>
</dbReference>
<dbReference type="PANTHER" id="PTHR31313:SF78">
    <property type="entry name" value="TRANSCRIPTION FACTOR DOMAIN-CONTAINING PROTEIN"/>
    <property type="match status" value="1"/>
</dbReference>